<feature type="active site" description="Proton donor" evidence="1">
    <location>
        <position position="207"/>
    </location>
</feature>
<dbReference type="Proteomes" id="UP000649617">
    <property type="component" value="Unassembled WGS sequence"/>
</dbReference>
<dbReference type="CDD" id="cd19358">
    <property type="entry name" value="TenA_E_Spr0628-like"/>
    <property type="match status" value="1"/>
</dbReference>
<reference evidence="4" key="1">
    <citation type="submission" date="2021-02" db="EMBL/GenBank/DDBJ databases">
        <authorList>
            <person name="Dougan E. K."/>
            <person name="Rhodes N."/>
            <person name="Thang M."/>
            <person name="Chan C."/>
        </authorList>
    </citation>
    <scope>NUCLEOTIDE SEQUENCE</scope>
</reference>
<keyword evidence="5" id="KW-1185">Reference proteome</keyword>
<feature type="domain" description="Thiaminase-2/PQQC" evidence="3">
    <location>
        <begin position="12"/>
        <end position="212"/>
    </location>
</feature>
<dbReference type="PIRSF" id="PIRSF003170">
    <property type="entry name" value="Pet18p"/>
    <property type="match status" value="1"/>
</dbReference>
<feature type="binding site" evidence="2">
    <location>
        <position position="46"/>
    </location>
    <ligand>
        <name>substrate</name>
    </ligand>
</feature>
<sequence>MATAFSEELRQHAAEQWNRVINHRWTKQLAAGTLDLKVMRRYLIQDHRFLDAFVVLLSSMISHARTLDDRIPGCQFLALITGKENTYFERCFQQLPRCTEKERARIPHAPCTEGFDRLMRDAARSGNLGEMLSVLVVCEWTYLSWAKIVDQGAVRENFVLFEWIDLHTSLEEVVAYLRGLLDKEGELLDQAGRERCKQRFLRAVQLEEDFFENAFALGEEDQ</sequence>
<evidence type="ECO:0000313" key="4">
    <source>
        <dbReference type="EMBL" id="CAE7290881.1"/>
    </source>
</evidence>
<feature type="binding site" evidence="2">
    <location>
        <position position="84"/>
    </location>
    <ligand>
        <name>substrate</name>
    </ligand>
</feature>
<organism evidence="4 5">
    <name type="scientific">Symbiodinium pilosum</name>
    <name type="common">Dinoflagellate</name>
    <dbReference type="NCBI Taxonomy" id="2952"/>
    <lineage>
        <taxon>Eukaryota</taxon>
        <taxon>Sar</taxon>
        <taxon>Alveolata</taxon>
        <taxon>Dinophyceae</taxon>
        <taxon>Suessiales</taxon>
        <taxon>Symbiodiniaceae</taxon>
        <taxon>Symbiodinium</taxon>
    </lineage>
</organism>
<dbReference type="GO" id="GO:0005829">
    <property type="term" value="C:cytosol"/>
    <property type="evidence" value="ECO:0007669"/>
    <property type="project" value="TreeGrafter"/>
</dbReference>
<dbReference type="GO" id="GO:0006772">
    <property type="term" value="P:thiamine metabolic process"/>
    <property type="evidence" value="ECO:0007669"/>
    <property type="project" value="UniProtKB-ARBA"/>
</dbReference>
<dbReference type="PANTHER" id="PTHR43198">
    <property type="entry name" value="BIFUNCTIONAL TH2 PROTEIN"/>
    <property type="match status" value="1"/>
</dbReference>
<name>A0A812NJG2_SYMPI</name>
<dbReference type="SUPFAM" id="SSF48613">
    <property type="entry name" value="Heme oxygenase-like"/>
    <property type="match status" value="1"/>
</dbReference>
<proteinExistence type="predicted"/>
<dbReference type="InterPro" id="IPR004305">
    <property type="entry name" value="Thiaminase-2/PQQC"/>
</dbReference>
<feature type="non-terminal residue" evidence="4">
    <location>
        <position position="1"/>
    </location>
</feature>
<gene>
    <name evidence="4" type="primary">tenA</name>
    <name evidence="4" type="ORF">SPIL2461_LOCUS6532</name>
</gene>
<dbReference type="PANTHER" id="PTHR43198:SF2">
    <property type="entry name" value="SI:CH1073-67J19.1-RELATED"/>
    <property type="match status" value="1"/>
</dbReference>
<dbReference type="Pfam" id="PF03070">
    <property type="entry name" value="TENA_THI-4"/>
    <property type="match status" value="1"/>
</dbReference>
<evidence type="ECO:0000256" key="1">
    <source>
        <dbReference type="PIRSR" id="PIRSR003170-1"/>
    </source>
</evidence>
<evidence type="ECO:0000313" key="5">
    <source>
        <dbReference type="Proteomes" id="UP000649617"/>
    </source>
</evidence>
<evidence type="ECO:0000256" key="2">
    <source>
        <dbReference type="PIRSR" id="PIRSR003170-2"/>
    </source>
</evidence>
<dbReference type="OrthoDB" id="37730at2759"/>
<dbReference type="InterPro" id="IPR026285">
    <property type="entry name" value="TenA_E"/>
</dbReference>
<evidence type="ECO:0000259" key="3">
    <source>
        <dbReference type="Pfam" id="PF03070"/>
    </source>
</evidence>
<dbReference type="Gene3D" id="1.20.910.10">
    <property type="entry name" value="Heme oxygenase-like"/>
    <property type="match status" value="1"/>
</dbReference>
<accession>A0A812NJG2</accession>
<protein>
    <submittedName>
        <fullName evidence="4">TenA protein</fullName>
    </submittedName>
</protein>
<feature type="binding site" evidence="2">
    <location>
        <position position="139"/>
    </location>
    <ligand>
        <name>substrate</name>
    </ligand>
</feature>
<dbReference type="AlphaFoldDB" id="A0A812NJG2"/>
<dbReference type="InterPro" id="IPR016084">
    <property type="entry name" value="Haem_Oase-like_multi-hlx"/>
</dbReference>
<dbReference type="EMBL" id="CAJNIZ010009935">
    <property type="protein sequence ID" value="CAE7290881.1"/>
    <property type="molecule type" value="Genomic_DNA"/>
</dbReference>
<dbReference type="InterPro" id="IPR050967">
    <property type="entry name" value="Thiamine_Salvage_TenA"/>
</dbReference>
<comment type="caution">
    <text evidence="4">The sequence shown here is derived from an EMBL/GenBank/DDBJ whole genome shotgun (WGS) entry which is preliminary data.</text>
</comment>